<evidence type="ECO:0000259" key="10">
    <source>
        <dbReference type="Pfam" id="PF08263"/>
    </source>
</evidence>
<dbReference type="OrthoDB" id="852158at2759"/>
<sequence length="161" mass="17870">MHPLCHDEESRALLPFKQSLVINESASSDPSTYSKVASRKVDGESRDCCSWDGVECDRDSRHVIGLDLSSSCLYGSIDSNSSLFHLVQLRRLNLADNDFKNSEIPSEIRNLSRLFHLNLSMSVFSGQIPAEILELSKLVSLDLGANSLKLQKTGLQHLVKP</sequence>
<dbReference type="AlphaFoldDB" id="A0A835J9I6"/>
<reference evidence="11 12" key="1">
    <citation type="submission" date="2020-10" db="EMBL/GenBank/DDBJ databases">
        <title>Plant Genome Project.</title>
        <authorList>
            <person name="Zhang R.-G."/>
        </authorList>
    </citation>
    <scope>NUCLEOTIDE SEQUENCE [LARGE SCALE GENOMIC DNA]</scope>
    <source>
        <strain evidence="11">FAFU-HL-1</strain>
        <tissue evidence="11">Leaf</tissue>
    </source>
</reference>
<keyword evidence="3" id="KW-0812">Transmembrane</keyword>
<keyword evidence="2" id="KW-0433">Leucine-rich repeat</keyword>
<accession>A0A835J9I6</accession>
<dbReference type="InterPro" id="IPR046956">
    <property type="entry name" value="RLP23-like"/>
</dbReference>
<evidence type="ECO:0000256" key="2">
    <source>
        <dbReference type="ARBA" id="ARBA00022614"/>
    </source>
</evidence>
<dbReference type="Pfam" id="PF08263">
    <property type="entry name" value="LRRNT_2"/>
    <property type="match status" value="2"/>
</dbReference>
<gene>
    <name evidence="11" type="ORF">SADUNF_Sadunf16G0107400</name>
</gene>
<dbReference type="PANTHER" id="PTHR48061">
    <property type="entry name" value="LEUCINE-RICH REPEAT RECEPTOR PROTEIN KINASE EMS1-LIKE-RELATED"/>
    <property type="match status" value="1"/>
</dbReference>
<feature type="domain" description="Leucine-rich repeat-containing N-terminal plant-type" evidence="10">
    <location>
        <begin position="6"/>
        <end position="26"/>
    </location>
</feature>
<dbReference type="EMBL" id="JADGMS010000016">
    <property type="protein sequence ID" value="KAF9665291.1"/>
    <property type="molecule type" value="Genomic_DNA"/>
</dbReference>
<evidence type="ECO:0000256" key="1">
    <source>
        <dbReference type="ARBA" id="ARBA00004479"/>
    </source>
</evidence>
<proteinExistence type="predicted"/>
<keyword evidence="4" id="KW-0732">Signal</keyword>
<dbReference type="SUPFAM" id="SSF52058">
    <property type="entry name" value="L domain-like"/>
    <property type="match status" value="1"/>
</dbReference>
<dbReference type="Proteomes" id="UP000657918">
    <property type="component" value="Chromosome 16"/>
</dbReference>
<evidence type="ECO:0000256" key="7">
    <source>
        <dbReference type="ARBA" id="ARBA00023136"/>
    </source>
</evidence>
<evidence type="ECO:0000256" key="9">
    <source>
        <dbReference type="ARBA" id="ARBA00023180"/>
    </source>
</evidence>
<dbReference type="InterPro" id="IPR001611">
    <property type="entry name" value="Leu-rich_rpt"/>
</dbReference>
<dbReference type="InterPro" id="IPR013210">
    <property type="entry name" value="LRR_N_plant-typ"/>
</dbReference>
<evidence type="ECO:0000256" key="3">
    <source>
        <dbReference type="ARBA" id="ARBA00022692"/>
    </source>
</evidence>
<keyword evidence="8" id="KW-0675">Receptor</keyword>
<keyword evidence="6" id="KW-1133">Transmembrane helix</keyword>
<evidence type="ECO:0000256" key="8">
    <source>
        <dbReference type="ARBA" id="ARBA00023170"/>
    </source>
</evidence>
<keyword evidence="12" id="KW-1185">Reference proteome</keyword>
<keyword evidence="7" id="KW-0472">Membrane</keyword>
<evidence type="ECO:0000256" key="4">
    <source>
        <dbReference type="ARBA" id="ARBA00022729"/>
    </source>
</evidence>
<comment type="subcellular location">
    <subcellularLocation>
        <location evidence="1">Membrane</location>
        <topology evidence="1">Single-pass type I membrane protein</topology>
    </subcellularLocation>
</comment>
<dbReference type="PANTHER" id="PTHR48061:SF12">
    <property type="entry name" value="DISEASE RESISTANCE LIKE PROTEIN"/>
    <property type="match status" value="1"/>
</dbReference>
<dbReference type="GO" id="GO:0016020">
    <property type="term" value="C:membrane"/>
    <property type="evidence" value="ECO:0007669"/>
    <property type="project" value="UniProtKB-SubCell"/>
</dbReference>
<organism evidence="11 12">
    <name type="scientific">Salix dunnii</name>
    <dbReference type="NCBI Taxonomy" id="1413687"/>
    <lineage>
        <taxon>Eukaryota</taxon>
        <taxon>Viridiplantae</taxon>
        <taxon>Streptophyta</taxon>
        <taxon>Embryophyta</taxon>
        <taxon>Tracheophyta</taxon>
        <taxon>Spermatophyta</taxon>
        <taxon>Magnoliopsida</taxon>
        <taxon>eudicotyledons</taxon>
        <taxon>Gunneridae</taxon>
        <taxon>Pentapetalae</taxon>
        <taxon>rosids</taxon>
        <taxon>fabids</taxon>
        <taxon>Malpighiales</taxon>
        <taxon>Salicaceae</taxon>
        <taxon>Saliceae</taxon>
        <taxon>Salix</taxon>
    </lineage>
</organism>
<keyword evidence="9" id="KW-0325">Glycoprotein</keyword>
<evidence type="ECO:0000256" key="5">
    <source>
        <dbReference type="ARBA" id="ARBA00022737"/>
    </source>
</evidence>
<protein>
    <recommendedName>
        <fullName evidence="10">Leucine-rich repeat-containing N-terminal plant-type domain-containing protein</fullName>
    </recommendedName>
</protein>
<evidence type="ECO:0000313" key="12">
    <source>
        <dbReference type="Proteomes" id="UP000657918"/>
    </source>
</evidence>
<evidence type="ECO:0000313" key="11">
    <source>
        <dbReference type="EMBL" id="KAF9665291.1"/>
    </source>
</evidence>
<dbReference type="InterPro" id="IPR032675">
    <property type="entry name" value="LRR_dom_sf"/>
</dbReference>
<dbReference type="Gene3D" id="3.80.10.10">
    <property type="entry name" value="Ribonuclease Inhibitor"/>
    <property type="match status" value="2"/>
</dbReference>
<evidence type="ECO:0000256" key="6">
    <source>
        <dbReference type="ARBA" id="ARBA00022989"/>
    </source>
</evidence>
<comment type="caution">
    <text evidence="11">The sequence shown here is derived from an EMBL/GenBank/DDBJ whole genome shotgun (WGS) entry which is preliminary data.</text>
</comment>
<keyword evidence="5" id="KW-0677">Repeat</keyword>
<dbReference type="Pfam" id="PF00560">
    <property type="entry name" value="LRR_1"/>
    <property type="match status" value="1"/>
</dbReference>
<feature type="domain" description="Leucine-rich repeat-containing N-terminal plant-type" evidence="10">
    <location>
        <begin position="44"/>
        <end position="57"/>
    </location>
</feature>
<name>A0A835J9I6_9ROSI</name>